<comment type="caution">
    <text evidence="1">The sequence shown here is derived from an EMBL/GenBank/DDBJ whole genome shotgun (WGS) entry which is preliminary data.</text>
</comment>
<gene>
    <name evidence="1" type="ORF">APHNP_1374</name>
</gene>
<name>A0A0F3NFQ1_ANAPH</name>
<dbReference type="Proteomes" id="UP000033385">
    <property type="component" value="Unassembled WGS sequence"/>
</dbReference>
<evidence type="ECO:0000313" key="2">
    <source>
        <dbReference type="Proteomes" id="UP000033385"/>
    </source>
</evidence>
<organism evidence="1 2">
    <name type="scientific">Anaplasma phagocytophilum str. ApNP</name>
    <dbReference type="NCBI Taxonomy" id="1359153"/>
    <lineage>
        <taxon>Bacteria</taxon>
        <taxon>Pseudomonadati</taxon>
        <taxon>Pseudomonadota</taxon>
        <taxon>Alphaproteobacteria</taxon>
        <taxon>Rickettsiales</taxon>
        <taxon>Anaplasmataceae</taxon>
        <taxon>Anaplasma</taxon>
        <taxon>phagocytophilum group</taxon>
    </lineage>
</organism>
<sequence length="49" mass="5589">MKRTAVGRNYTSKFAILIDIPVNCTSWTRRKSTCCCARNIDSNAYRTTT</sequence>
<dbReference type="AlphaFoldDB" id="A0A0F3NFQ1"/>
<accession>A0A0F3NFQ1</accession>
<dbReference type="PATRIC" id="fig|1359153.3.peg.1405"/>
<proteinExistence type="predicted"/>
<reference evidence="1 2" key="1">
    <citation type="submission" date="2015-01" db="EMBL/GenBank/DDBJ databases">
        <title>Genome Sequencing of Rickettsiales.</title>
        <authorList>
            <person name="Daugherty S.C."/>
            <person name="Su Q."/>
            <person name="Abolude K."/>
            <person name="Beier-Sexton M."/>
            <person name="Carlyon J.A."/>
            <person name="Carter R."/>
            <person name="Day N.P."/>
            <person name="Dumler S.J."/>
            <person name="Dyachenko V."/>
            <person name="Godinez A."/>
            <person name="Kurtti T.J."/>
            <person name="Lichay M."/>
            <person name="Mullins K.E."/>
            <person name="Ott S."/>
            <person name="Pappas-Brown V."/>
            <person name="Paris D.H."/>
            <person name="Patel P."/>
            <person name="Richards A.L."/>
            <person name="Sadzewicz L."/>
            <person name="Sears K."/>
            <person name="Seidman D."/>
            <person name="Sengamalay N."/>
            <person name="Stenos J."/>
            <person name="Tallon L.J."/>
            <person name="Vincent G."/>
            <person name="Fraser C.M."/>
            <person name="Munderloh U."/>
            <person name="Dunning-Hotopp J.C."/>
        </authorList>
    </citation>
    <scope>NUCLEOTIDE SEQUENCE [LARGE SCALE GENOMIC DNA]</scope>
    <source>
        <strain evidence="1 2">ApNP</strain>
    </source>
</reference>
<protein>
    <submittedName>
        <fullName evidence="1">Uncharacterized protein</fullName>
    </submittedName>
</protein>
<evidence type="ECO:0000313" key="1">
    <source>
        <dbReference type="EMBL" id="KJV66566.1"/>
    </source>
</evidence>
<dbReference type="EMBL" id="LANW01000001">
    <property type="protein sequence ID" value="KJV66566.1"/>
    <property type="molecule type" value="Genomic_DNA"/>
</dbReference>